<organism evidence="1 2">
    <name type="scientific">Mycobacteroides franklinii</name>
    <dbReference type="NCBI Taxonomy" id="948102"/>
    <lineage>
        <taxon>Bacteria</taxon>
        <taxon>Bacillati</taxon>
        <taxon>Actinomycetota</taxon>
        <taxon>Actinomycetes</taxon>
        <taxon>Mycobacteriales</taxon>
        <taxon>Mycobacteriaceae</taxon>
        <taxon>Mycobacteroides</taxon>
    </lineage>
</organism>
<dbReference type="RefSeq" id="WP_078336418.1">
    <property type="nucleotide sequence ID" value="NZ_MAFQ01000019.1"/>
</dbReference>
<evidence type="ECO:0000313" key="2">
    <source>
        <dbReference type="Proteomes" id="UP000295627"/>
    </source>
</evidence>
<name>A0A4R5P9B2_9MYCO</name>
<dbReference type="Gene3D" id="1.10.10.10">
    <property type="entry name" value="Winged helix-like DNA-binding domain superfamily/Winged helix DNA-binding domain"/>
    <property type="match status" value="1"/>
</dbReference>
<protein>
    <submittedName>
        <fullName evidence="1">Helix-turn-helix domain-containing protein</fullName>
    </submittedName>
</protein>
<dbReference type="EMBL" id="RXLR01000018">
    <property type="protein sequence ID" value="TDH19907.1"/>
    <property type="molecule type" value="Genomic_DNA"/>
</dbReference>
<gene>
    <name evidence="1" type="ORF">EJ571_17935</name>
</gene>
<dbReference type="InterPro" id="IPR036388">
    <property type="entry name" value="WH-like_DNA-bd_sf"/>
</dbReference>
<proteinExistence type="predicted"/>
<dbReference type="InterPro" id="IPR009061">
    <property type="entry name" value="DNA-bd_dom_put_sf"/>
</dbReference>
<dbReference type="AlphaFoldDB" id="A0A4R5P9B2"/>
<accession>A0A4R5P9B2</accession>
<reference evidence="1 2" key="1">
    <citation type="journal article" date="2019" name="Sci. Rep.">
        <title>Extended insight into the Mycobacterium chelonae-abscessus complex through whole genome sequencing of Mycobacterium salmoniphilum outbreak and Mycobacterium salmoniphilum-like strains.</title>
        <authorList>
            <person name="Behra P.R.K."/>
            <person name="Das S."/>
            <person name="Pettersson B.M.F."/>
            <person name="Shirreff L."/>
            <person name="DuCote T."/>
            <person name="Jacobsson K.G."/>
            <person name="Ennis D.G."/>
            <person name="Kirsebom L.A."/>
        </authorList>
    </citation>
    <scope>NUCLEOTIDE SEQUENCE [LARGE SCALE GENOMIC DNA]</scope>
    <source>
        <strain evidence="1 2">DSM 45524</strain>
    </source>
</reference>
<sequence>MEVPETPFVTRSELAERWNMSPRTLDNWSVQGRGPAGRRFGKRVMYRLADVEAYERSVFEGVV</sequence>
<dbReference type="Proteomes" id="UP000295627">
    <property type="component" value="Unassembled WGS sequence"/>
</dbReference>
<dbReference type="SUPFAM" id="SSF46955">
    <property type="entry name" value="Putative DNA-binding domain"/>
    <property type="match status" value="1"/>
</dbReference>
<evidence type="ECO:0000313" key="1">
    <source>
        <dbReference type="EMBL" id="TDH19907.1"/>
    </source>
</evidence>
<comment type="caution">
    <text evidence="1">The sequence shown here is derived from an EMBL/GenBank/DDBJ whole genome shotgun (WGS) entry which is preliminary data.</text>
</comment>